<dbReference type="AlphaFoldDB" id="A0A6N6MB34"/>
<feature type="signal peptide" evidence="2">
    <location>
        <begin position="1"/>
        <end position="20"/>
    </location>
</feature>
<dbReference type="Proteomes" id="UP000441333">
    <property type="component" value="Unassembled WGS sequence"/>
</dbReference>
<evidence type="ECO:0000256" key="2">
    <source>
        <dbReference type="SAM" id="SignalP"/>
    </source>
</evidence>
<dbReference type="RefSeq" id="WP_150939072.1">
    <property type="nucleotide sequence ID" value="NZ_WAAT01000044.1"/>
</dbReference>
<organism evidence="3 4">
    <name type="scientific">Pseudotamlana haliotis</name>
    <dbReference type="NCBI Taxonomy" id="2614804"/>
    <lineage>
        <taxon>Bacteria</taxon>
        <taxon>Pseudomonadati</taxon>
        <taxon>Bacteroidota</taxon>
        <taxon>Flavobacteriia</taxon>
        <taxon>Flavobacteriales</taxon>
        <taxon>Flavobacteriaceae</taxon>
        <taxon>Pseudotamlana</taxon>
    </lineage>
</organism>
<feature type="chain" id="PRO_5026920367" evidence="2">
    <location>
        <begin position="21"/>
        <end position="449"/>
    </location>
</feature>
<keyword evidence="4" id="KW-1185">Reference proteome</keyword>
<keyword evidence="1" id="KW-0472">Membrane</keyword>
<gene>
    <name evidence="3" type="ORF">F6U93_09215</name>
</gene>
<feature type="transmembrane region" description="Helical" evidence="1">
    <location>
        <begin position="308"/>
        <end position="330"/>
    </location>
</feature>
<evidence type="ECO:0000256" key="1">
    <source>
        <dbReference type="SAM" id="Phobius"/>
    </source>
</evidence>
<sequence>MVKKIGLHIVFCLCSLVSFSQNIISYINTNTNEAYIGQPIHLTVSVYSETWFTSGIDLGNIQIDGALTVYFRSMSDTRTFNGKQYAGVQFYYNVFPTKQGEITIPSLSIHIESPKPGGYQGIKRVVKTKAKTFQVKDVPLGYSLNNWLVSNSLNISEKWSKPLKDIKVGDVVQRTISRSAAGTLSEFIPATTWDSISGVSIYPKRPSVNTHKSKISVSATRSETVNYLFEKEGDVMIPSIEYVYWNPNSKRFYRKKIDSVMVSVKPNADLTMLASIKKSLQEEVTEEAEAEKKPFLILGLTPKTFIEYVVLGLLILFVLIKLVKYGFIIYQRKHKVYLKSEAYAFSQVKKTLRHKNYYAFISASHIWIKKLDPDFESIQDLEEHPVFNKTRDTIQDINDKAFSNHASNLNYSQLLTHLISDRKAFLKYKKAKLNASVKNKKWLNPTATD</sequence>
<name>A0A6N6MB34_9FLAO</name>
<dbReference type="PANTHER" id="PTHR40940:SF1">
    <property type="entry name" value="PROTEIN BATD"/>
    <property type="match status" value="1"/>
</dbReference>
<keyword evidence="1" id="KW-0812">Transmembrane</keyword>
<dbReference type="PANTHER" id="PTHR40940">
    <property type="entry name" value="PROTEIN BATD-RELATED"/>
    <property type="match status" value="1"/>
</dbReference>
<dbReference type="EMBL" id="WAAT01000044">
    <property type="protein sequence ID" value="KAB1067772.1"/>
    <property type="molecule type" value="Genomic_DNA"/>
</dbReference>
<comment type="caution">
    <text evidence="3">The sequence shown here is derived from an EMBL/GenBank/DDBJ whole genome shotgun (WGS) entry which is preliminary data.</text>
</comment>
<evidence type="ECO:0000313" key="3">
    <source>
        <dbReference type="EMBL" id="KAB1067772.1"/>
    </source>
</evidence>
<keyword evidence="1" id="KW-1133">Transmembrane helix</keyword>
<evidence type="ECO:0000313" key="4">
    <source>
        <dbReference type="Proteomes" id="UP000441333"/>
    </source>
</evidence>
<keyword evidence="2" id="KW-0732">Signal</keyword>
<dbReference type="Pfam" id="PF13584">
    <property type="entry name" value="BatD"/>
    <property type="match status" value="1"/>
</dbReference>
<proteinExistence type="predicted"/>
<dbReference type="InterPro" id="IPR025738">
    <property type="entry name" value="BatD"/>
</dbReference>
<reference evidence="3 4" key="1">
    <citation type="submission" date="2019-09" db="EMBL/GenBank/DDBJ databases">
        <authorList>
            <person name="Cao W.R."/>
        </authorList>
    </citation>
    <scope>NUCLEOTIDE SEQUENCE [LARGE SCALE GENOMIC DNA]</scope>
    <source>
        <strain evidence="3 4">B1N29</strain>
    </source>
</reference>
<accession>A0A6N6MB34</accession>
<protein>
    <submittedName>
        <fullName evidence="3">Protein BatD</fullName>
    </submittedName>
</protein>